<dbReference type="Proteomes" id="UP000618319">
    <property type="component" value="Unassembled WGS sequence"/>
</dbReference>
<gene>
    <name evidence="1" type="ORF">C4F40_06625</name>
</gene>
<keyword evidence="2" id="KW-1185">Reference proteome</keyword>
<proteinExistence type="predicted"/>
<dbReference type="InterPro" id="IPR023214">
    <property type="entry name" value="HAD_sf"/>
</dbReference>
<dbReference type="EMBL" id="PSKQ01000017">
    <property type="protein sequence ID" value="MBE8720395.1"/>
    <property type="molecule type" value="Genomic_DNA"/>
</dbReference>
<organism evidence="1 2">
    <name type="scientific">Sphingobacterium pedocola</name>
    <dbReference type="NCBI Taxonomy" id="2082722"/>
    <lineage>
        <taxon>Bacteria</taxon>
        <taxon>Pseudomonadati</taxon>
        <taxon>Bacteroidota</taxon>
        <taxon>Sphingobacteriia</taxon>
        <taxon>Sphingobacteriales</taxon>
        <taxon>Sphingobacteriaceae</taxon>
        <taxon>Sphingobacterium</taxon>
    </lineage>
</organism>
<comment type="caution">
    <text evidence="1">The sequence shown here is derived from an EMBL/GenBank/DDBJ whole genome shotgun (WGS) entry which is preliminary data.</text>
</comment>
<dbReference type="InterPro" id="IPR041492">
    <property type="entry name" value="HAD_2"/>
</dbReference>
<dbReference type="PANTHER" id="PTHR43611:SF3">
    <property type="entry name" value="FLAVIN MONONUCLEOTIDE HYDROLASE 1, CHLOROPLATIC"/>
    <property type="match status" value="1"/>
</dbReference>
<evidence type="ECO:0000313" key="2">
    <source>
        <dbReference type="Proteomes" id="UP000618319"/>
    </source>
</evidence>
<dbReference type="InterPro" id="IPR023198">
    <property type="entry name" value="PGP-like_dom2"/>
</dbReference>
<protein>
    <submittedName>
        <fullName evidence="1">HAD family phosphatase</fullName>
    </submittedName>
</protein>
<dbReference type="Pfam" id="PF13419">
    <property type="entry name" value="HAD_2"/>
    <property type="match status" value="1"/>
</dbReference>
<evidence type="ECO:0000313" key="1">
    <source>
        <dbReference type="EMBL" id="MBE8720395.1"/>
    </source>
</evidence>
<dbReference type="CDD" id="cd02603">
    <property type="entry name" value="HAD_sEH-N_like"/>
    <property type="match status" value="1"/>
</dbReference>
<dbReference type="InterPro" id="IPR036412">
    <property type="entry name" value="HAD-like_sf"/>
</dbReference>
<dbReference type="Gene3D" id="3.40.50.1000">
    <property type="entry name" value="HAD superfamily/HAD-like"/>
    <property type="match status" value="1"/>
</dbReference>
<dbReference type="Gene3D" id="1.10.150.240">
    <property type="entry name" value="Putative phosphatase, domain 2"/>
    <property type="match status" value="1"/>
</dbReference>
<accession>A0ABR9T4Y4</accession>
<dbReference type="SFLD" id="SFLDG01129">
    <property type="entry name" value="C1.5:_HAD__Beta-PGM__Phosphata"/>
    <property type="match status" value="1"/>
</dbReference>
<name>A0ABR9T4Y4_9SPHI</name>
<dbReference type="InterPro" id="IPR006439">
    <property type="entry name" value="HAD-SF_hydro_IA"/>
</dbReference>
<dbReference type="SUPFAM" id="SSF56784">
    <property type="entry name" value="HAD-like"/>
    <property type="match status" value="1"/>
</dbReference>
<dbReference type="PANTHER" id="PTHR43611">
    <property type="entry name" value="ALPHA-D-GLUCOSE 1-PHOSPHATE PHOSPHATASE"/>
    <property type="match status" value="1"/>
</dbReference>
<reference evidence="1 2" key="1">
    <citation type="submission" date="2018-02" db="EMBL/GenBank/DDBJ databases">
        <title>Sphingobacterium KA21.</title>
        <authorList>
            <person name="Vasarhelyi B.M."/>
            <person name="Deshmukh S."/>
            <person name="Balint B."/>
            <person name="Kukolya J."/>
        </authorList>
    </citation>
    <scope>NUCLEOTIDE SEQUENCE [LARGE SCALE GENOMIC DNA]</scope>
    <source>
        <strain evidence="1 2">Ka21</strain>
    </source>
</reference>
<dbReference type="NCBIfam" id="TIGR01509">
    <property type="entry name" value="HAD-SF-IA-v3"/>
    <property type="match status" value="1"/>
</dbReference>
<dbReference type="SFLD" id="SFLDS00003">
    <property type="entry name" value="Haloacid_Dehalogenase"/>
    <property type="match status" value="1"/>
</dbReference>
<dbReference type="RefSeq" id="WP_196938079.1">
    <property type="nucleotide sequence ID" value="NZ_MU158689.1"/>
</dbReference>
<sequence length="210" mass="24314">MQKIKNIILDYGNVIFMIDFARLREAFISLGIKNVDDFFGHRGQDSLFDAFDKGEIGVHEFRKGIRDKAGKPELTDQQIDNAWNSLLIGVPKGTHELLLALKTKYRTFLLSNNNELHYTWCMNHLMTTYGVLDNSLFFEKTYYSHLMGKRKPNPDIFEAVLEENDLIPTETLFIDDSPQHLETAQICGMQTALCTKDESLAYWLEHYKLL</sequence>